<sequence>MRVAQLLLWCVLLEDYGGNLGRAAITSDSIRQDAASASASASASAAASSSSSATNPTLPGSNHVTACDFNCEGGWKEENEEEEVGGGEAGRTGGGWFPRICIYDRRKVRKVLESRDWRI</sequence>
<gene>
    <name evidence="3" type="ORF">HZH68_016431</name>
</gene>
<accession>A0A834J7R4</accession>
<feature type="region of interest" description="Disordered" evidence="1">
    <location>
        <begin position="41"/>
        <end position="63"/>
    </location>
</feature>
<evidence type="ECO:0000256" key="2">
    <source>
        <dbReference type="SAM" id="SignalP"/>
    </source>
</evidence>
<dbReference type="Proteomes" id="UP000617340">
    <property type="component" value="Unassembled WGS sequence"/>
</dbReference>
<organism evidence="3 4">
    <name type="scientific">Vespula germanica</name>
    <name type="common">German yellow jacket</name>
    <name type="synonym">Paravespula germanica</name>
    <dbReference type="NCBI Taxonomy" id="30212"/>
    <lineage>
        <taxon>Eukaryota</taxon>
        <taxon>Metazoa</taxon>
        <taxon>Ecdysozoa</taxon>
        <taxon>Arthropoda</taxon>
        <taxon>Hexapoda</taxon>
        <taxon>Insecta</taxon>
        <taxon>Pterygota</taxon>
        <taxon>Neoptera</taxon>
        <taxon>Endopterygota</taxon>
        <taxon>Hymenoptera</taxon>
        <taxon>Apocrita</taxon>
        <taxon>Aculeata</taxon>
        <taxon>Vespoidea</taxon>
        <taxon>Vespidae</taxon>
        <taxon>Vespinae</taxon>
        <taxon>Vespula</taxon>
    </lineage>
</organism>
<feature type="region of interest" description="Disordered" evidence="1">
    <location>
        <begin position="77"/>
        <end position="96"/>
    </location>
</feature>
<dbReference type="EMBL" id="JACSDZ010000023">
    <property type="protein sequence ID" value="KAF7380566.1"/>
    <property type="molecule type" value="Genomic_DNA"/>
</dbReference>
<feature type="compositionally biased region" description="Gly residues" evidence="1">
    <location>
        <begin position="86"/>
        <end position="96"/>
    </location>
</feature>
<evidence type="ECO:0000256" key="1">
    <source>
        <dbReference type="SAM" id="MobiDB-lite"/>
    </source>
</evidence>
<feature type="signal peptide" evidence="2">
    <location>
        <begin position="1"/>
        <end position="21"/>
    </location>
</feature>
<dbReference type="AlphaFoldDB" id="A0A834J7R4"/>
<comment type="caution">
    <text evidence="3">The sequence shown here is derived from an EMBL/GenBank/DDBJ whole genome shotgun (WGS) entry which is preliminary data.</text>
</comment>
<proteinExistence type="predicted"/>
<keyword evidence="4" id="KW-1185">Reference proteome</keyword>
<evidence type="ECO:0000313" key="4">
    <source>
        <dbReference type="Proteomes" id="UP000617340"/>
    </source>
</evidence>
<name>A0A834J7R4_VESGE</name>
<feature type="chain" id="PRO_5032986051" evidence="2">
    <location>
        <begin position="22"/>
        <end position="119"/>
    </location>
</feature>
<keyword evidence="2" id="KW-0732">Signal</keyword>
<feature type="compositionally biased region" description="Low complexity" evidence="1">
    <location>
        <begin position="41"/>
        <end position="53"/>
    </location>
</feature>
<reference evidence="3" key="1">
    <citation type="journal article" date="2020" name="G3 (Bethesda)">
        <title>High-Quality Assemblies for Three Invasive Social Wasps from the &lt;i&gt;Vespula&lt;/i&gt; Genus.</title>
        <authorList>
            <person name="Harrop T.W.R."/>
            <person name="Guhlin J."/>
            <person name="McLaughlin G.M."/>
            <person name="Permina E."/>
            <person name="Stockwell P."/>
            <person name="Gilligan J."/>
            <person name="Le Lec M.F."/>
            <person name="Gruber M.A.M."/>
            <person name="Quinn O."/>
            <person name="Lovegrove M."/>
            <person name="Duncan E.J."/>
            <person name="Remnant E.J."/>
            <person name="Van Eeckhoven J."/>
            <person name="Graham B."/>
            <person name="Knapp R.A."/>
            <person name="Langford K.W."/>
            <person name="Kronenberg Z."/>
            <person name="Press M.O."/>
            <person name="Eacker S.M."/>
            <person name="Wilson-Rankin E.E."/>
            <person name="Purcell J."/>
            <person name="Lester P.J."/>
            <person name="Dearden P.K."/>
        </authorList>
    </citation>
    <scope>NUCLEOTIDE SEQUENCE</scope>
    <source>
        <strain evidence="3">Linc-1</strain>
    </source>
</reference>
<evidence type="ECO:0000313" key="3">
    <source>
        <dbReference type="EMBL" id="KAF7380566.1"/>
    </source>
</evidence>
<feature type="compositionally biased region" description="Polar residues" evidence="1">
    <location>
        <begin position="54"/>
        <end position="63"/>
    </location>
</feature>
<protein>
    <submittedName>
        <fullName evidence="3">Uncharacterized protein</fullName>
    </submittedName>
</protein>